<dbReference type="Gene3D" id="3.30.1150.10">
    <property type="match status" value="1"/>
</dbReference>
<keyword evidence="5" id="KW-0997">Cell inner membrane</keyword>
<reference evidence="12 13" key="1">
    <citation type="submission" date="2018-05" db="EMBL/GenBank/DDBJ databases">
        <title>Coraliomargarita sinensis sp. nov., isolated from a marine solar saltern.</title>
        <authorList>
            <person name="Zhou L.Y."/>
        </authorList>
    </citation>
    <scope>NUCLEOTIDE SEQUENCE [LARGE SCALE GENOMIC DNA]</scope>
    <source>
        <strain evidence="12 13">WN38</strain>
    </source>
</reference>
<dbReference type="InterPro" id="IPR037682">
    <property type="entry name" value="TonB_C"/>
</dbReference>
<keyword evidence="6" id="KW-0812">Transmembrane</keyword>
<dbReference type="Pfam" id="PF03544">
    <property type="entry name" value="TonB_C"/>
    <property type="match status" value="1"/>
</dbReference>
<dbReference type="InterPro" id="IPR006260">
    <property type="entry name" value="TonB/TolA_C"/>
</dbReference>
<name>A0A317ZIV5_9BACT</name>
<keyword evidence="13" id="KW-1185">Reference proteome</keyword>
<dbReference type="GO" id="GO:0015031">
    <property type="term" value="P:protein transport"/>
    <property type="evidence" value="ECO:0007669"/>
    <property type="project" value="UniProtKB-KW"/>
</dbReference>
<dbReference type="AlphaFoldDB" id="A0A317ZIV5"/>
<organism evidence="12 13">
    <name type="scientific">Coraliomargarita sinensis</name>
    <dbReference type="NCBI Taxonomy" id="2174842"/>
    <lineage>
        <taxon>Bacteria</taxon>
        <taxon>Pseudomonadati</taxon>
        <taxon>Verrucomicrobiota</taxon>
        <taxon>Opitutia</taxon>
        <taxon>Puniceicoccales</taxon>
        <taxon>Coraliomargaritaceae</taxon>
        <taxon>Coraliomargarita</taxon>
    </lineage>
</organism>
<dbReference type="PANTHER" id="PTHR33446:SF2">
    <property type="entry name" value="PROTEIN TONB"/>
    <property type="match status" value="1"/>
</dbReference>
<comment type="similarity">
    <text evidence="2">Belongs to the TonB family.</text>
</comment>
<sequence length="180" mass="20163">MEQPDLEVREVTFSPPPPELPPPPPDEMEPPEAEEPPPEMPKEPPPIEIDALDVALNPGAGDAVAMGIPTPDLNMEQDMTGDIQKLFTFEDLSESPRLINQPRFRYPSRLARRGIDEGKVIVEIDILPNGRAELRRIISSTHPELEEAAREIVRSARFTKPEVNGRPQTVRGRFPLILQN</sequence>
<feature type="compositionally biased region" description="Pro residues" evidence="10">
    <location>
        <begin position="14"/>
        <end position="25"/>
    </location>
</feature>
<dbReference type="EMBL" id="QHJQ01000001">
    <property type="protein sequence ID" value="PXA05545.1"/>
    <property type="molecule type" value="Genomic_DNA"/>
</dbReference>
<dbReference type="GO" id="GO:0098797">
    <property type="term" value="C:plasma membrane protein complex"/>
    <property type="evidence" value="ECO:0007669"/>
    <property type="project" value="TreeGrafter"/>
</dbReference>
<dbReference type="GO" id="GO:0031992">
    <property type="term" value="F:energy transducer activity"/>
    <property type="evidence" value="ECO:0007669"/>
    <property type="project" value="TreeGrafter"/>
</dbReference>
<feature type="region of interest" description="Disordered" evidence="10">
    <location>
        <begin position="1"/>
        <end position="46"/>
    </location>
</feature>
<comment type="subcellular location">
    <subcellularLocation>
        <location evidence="1">Cell inner membrane</location>
        <topology evidence="1">Single-pass membrane protein</topology>
        <orientation evidence="1">Periplasmic side</orientation>
    </subcellularLocation>
</comment>
<keyword evidence="9" id="KW-0472">Membrane</keyword>
<evidence type="ECO:0000313" key="13">
    <source>
        <dbReference type="Proteomes" id="UP000247099"/>
    </source>
</evidence>
<feature type="compositionally biased region" description="Acidic residues" evidence="10">
    <location>
        <begin position="26"/>
        <end position="37"/>
    </location>
</feature>
<dbReference type="InParanoid" id="A0A317ZIV5"/>
<proteinExistence type="inferred from homology"/>
<evidence type="ECO:0000256" key="5">
    <source>
        <dbReference type="ARBA" id="ARBA00022519"/>
    </source>
</evidence>
<evidence type="ECO:0000256" key="9">
    <source>
        <dbReference type="ARBA" id="ARBA00023136"/>
    </source>
</evidence>
<keyword evidence="7" id="KW-0653">Protein transport</keyword>
<dbReference type="Proteomes" id="UP000247099">
    <property type="component" value="Unassembled WGS sequence"/>
</dbReference>
<evidence type="ECO:0000256" key="4">
    <source>
        <dbReference type="ARBA" id="ARBA00022475"/>
    </source>
</evidence>
<dbReference type="NCBIfam" id="TIGR01352">
    <property type="entry name" value="tonB_Cterm"/>
    <property type="match status" value="1"/>
</dbReference>
<accession>A0A317ZIV5</accession>
<keyword evidence="4" id="KW-1003">Cell membrane</keyword>
<keyword evidence="8" id="KW-1133">Transmembrane helix</keyword>
<dbReference type="SUPFAM" id="SSF74653">
    <property type="entry name" value="TolA/TonB C-terminal domain"/>
    <property type="match status" value="1"/>
</dbReference>
<protein>
    <recommendedName>
        <fullName evidence="11">TonB C-terminal domain-containing protein</fullName>
    </recommendedName>
</protein>
<evidence type="ECO:0000256" key="3">
    <source>
        <dbReference type="ARBA" id="ARBA00022448"/>
    </source>
</evidence>
<feature type="compositionally biased region" description="Basic and acidic residues" evidence="10">
    <location>
        <begin position="1"/>
        <end position="10"/>
    </location>
</feature>
<evidence type="ECO:0000256" key="10">
    <source>
        <dbReference type="SAM" id="MobiDB-lite"/>
    </source>
</evidence>
<dbReference type="GO" id="GO:0055085">
    <property type="term" value="P:transmembrane transport"/>
    <property type="evidence" value="ECO:0007669"/>
    <property type="project" value="InterPro"/>
</dbReference>
<evidence type="ECO:0000256" key="8">
    <source>
        <dbReference type="ARBA" id="ARBA00022989"/>
    </source>
</evidence>
<evidence type="ECO:0000313" key="12">
    <source>
        <dbReference type="EMBL" id="PXA05545.1"/>
    </source>
</evidence>
<evidence type="ECO:0000256" key="2">
    <source>
        <dbReference type="ARBA" id="ARBA00006555"/>
    </source>
</evidence>
<gene>
    <name evidence="12" type="ORF">DDZ13_01345</name>
</gene>
<evidence type="ECO:0000256" key="7">
    <source>
        <dbReference type="ARBA" id="ARBA00022927"/>
    </source>
</evidence>
<evidence type="ECO:0000256" key="6">
    <source>
        <dbReference type="ARBA" id="ARBA00022692"/>
    </source>
</evidence>
<evidence type="ECO:0000256" key="1">
    <source>
        <dbReference type="ARBA" id="ARBA00004383"/>
    </source>
</evidence>
<keyword evidence="3" id="KW-0813">Transport</keyword>
<dbReference type="InterPro" id="IPR051045">
    <property type="entry name" value="TonB-dependent_transducer"/>
</dbReference>
<evidence type="ECO:0000259" key="11">
    <source>
        <dbReference type="Pfam" id="PF03544"/>
    </source>
</evidence>
<dbReference type="PANTHER" id="PTHR33446">
    <property type="entry name" value="PROTEIN TONB-RELATED"/>
    <property type="match status" value="1"/>
</dbReference>
<comment type="caution">
    <text evidence="12">The sequence shown here is derived from an EMBL/GenBank/DDBJ whole genome shotgun (WGS) entry which is preliminary data.</text>
</comment>
<feature type="domain" description="TonB C-terminal" evidence="11">
    <location>
        <begin position="103"/>
        <end position="175"/>
    </location>
</feature>